<feature type="transmembrane region" description="Helical" evidence="1">
    <location>
        <begin position="39"/>
        <end position="63"/>
    </location>
</feature>
<dbReference type="RefSeq" id="WP_050118746.1">
    <property type="nucleotide sequence ID" value="NZ_CAWMAB010000003.1"/>
</dbReference>
<sequence>MNRIDTKGFLVVFVFTILSLLFSFFFQEKIRFNKDLLNLVANVFSILTGFLLLVLSMSSEAASILEGLSKTERMNQKKRFNIRFARYCSLFFLYFSVLVLIFIYYAILPPEKAALSDAKHPISNTILTSMTILEYLICFLTSFSFLLSTLIPLKIREIYEEKMLLNSNDKNGK</sequence>
<dbReference type="AlphaFoldDB" id="A0A0T9KZM8"/>
<feature type="transmembrane region" description="Helical" evidence="1">
    <location>
        <begin position="84"/>
        <end position="107"/>
    </location>
</feature>
<name>A0A0T9KZM8_YERKR</name>
<evidence type="ECO:0000313" key="3">
    <source>
        <dbReference type="Proteomes" id="UP000045824"/>
    </source>
</evidence>
<organism evidence="2 3">
    <name type="scientific">Yersinia kristensenii</name>
    <dbReference type="NCBI Taxonomy" id="28152"/>
    <lineage>
        <taxon>Bacteria</taxon>
        <taxon>Pseudomonadati</taxon>
        <taxon>Pseudomonadota</taxon>
        <taxon>Gammaproteobacteria</taxon>
        <taxon>Enterobacterales</taxon>
        <taxon>Yersiniaceae</taxon>
        <taxon>Yersinia</taxon>
    </lineage>
</organism>
<keyword evidence="1" id="KW-1133">Transmembrane helix</keyword>
<dbReference type="Proteomes" id="UP000045824">
    <property type="component" value="Unassembled WGS sequence"/>
</dbReference>
<feature type="transmembrane region" description="Helical" evidence="1">
    <location>
        <begin position="127"/>
        <end position="153"/>
    </location>
</feature>
<gene>
    <name evidence="2" type="ORF">ERS008491_01271</name>
</gene>
<dbReference type="EMBL" id="CPYI01000003">
    <property type="protein sequence ID" value="CNE43114.1"/>
    <property type="molecule type" value="Genomic_DNA"/>
</dbReference>
<proteinExistence type="predicted"/>
<keyword evidence="1" id="KW-0472">Membrane</keyword>
<protein>
    <submittedName>
        <fullName evidence="2">Uncharacterized protein</fullName>
    </submittedName>
</protein>
<evidence type="ECO:0000313" key="2">
    <source>
        <dbReference type="EMBL" id="CNE43114.1"/>
    </source>
</evidence>
<feature type="transmembrane region" description="Helical" evidence="1">
    <location>
        <begin position="9"/>
        <end position="27"/>
    </location>
</feature>
<keyword evidence="1" id="KW-0812">Transmembrane</keyword>
<reference evidence="2 3" key="1">
    <citation type="submission" date="2015-03" db="EMBL/GenBank/DDBJ databases">
        <authorList>
            <person name="Murphy D."/>
        </authorList>
    </citation>
    <scope>NUCLEOTIDE SEQUENCE [LARGE SCALE GENOMIC DNA]</scope>
    <source>
        <strain evidence="2 3">FCF326</strain>
    </source>
</reference>
<accession>A0A0T9KZM8</accession>
<evidence type="ECO:0000256" key="1">
    <source>
        <dbReference type="SAM" id="Phobius"/>
    </source>
</evidence>